<feature type="compositionally biased region" description="Basic and acidic residues" evidence="1">
    <location>
        <begin position="202"/>
        <end position="214"/>
    </location>
</feature>
<dbReference type="EMBL" id="GBHO01040475">
    <property type="protein sequence ID" value="JAG03129.1"/>
    <property type="molecule type" value="Transcribed_RNA"/>
</dbReference>
<name>A0A0A9W5T0_LYGHE</name>
<dbReference type="AlphaFoldDB" id="A0A0A9W5T0"/>
<evidence type="ECO:0000256" key="1">
    <source>
        <dbReference type="SAM" id="MobiDB-lite"/>
    </source>
</evidence>
<gene>
    <name evidence="3" type="primary">GTF2H2_2</name>
    <name evidence="3" type="ORF">CM83_22193</name>
</gene>
<dbReference type="Gene3D" id="3.40.50.410">
    <property type="entry name" value="von Willebrand factor, type A domain"/>
    <property type="match status" value="1"/>
</dbReference>
<feature type="region of interest" description="Disordered" evidence="1">
    <location>
        <begin position="196"/>
        <end position="223"/>
    </location>
</feature>
<dbReference type="GO" id="GO:0006289">
    <property type="term" value="P:nucleotide-excision repair"/>
    <property type="evidence" value="ECO:0007669"/>
    <property type="project" value="TreeGrafter"/>
</dbReference>
<accession>A0A0A9W5T0</accession>
<feature type="domain" description="Ssl1-like" evidence="2">
    <location>
        <begin position="97"/>
        <end position="168"/>
    </location>
</feature>
<evidence type="ECO:0000259" key="2">
    <source>
        <dbReference type="Pfam" id="PF04056"/>
    </source>
</evidence>
<evidence type="ECO:0000313" key="3">
    <source>
        <dbReference type="EMBL" id="JAG03129.1"/>
    </source>
</evidence>
<dbReference type="InterPro" id="IPR007198">
    <property type="entry name" value="Ssl1-like"/>
</dbReference>
<reference evidence="3" key="1">
    <citation type="journal article" date="2014" name="PLoS ONE">
        <title>Transcriptome-Based Identification of ABC Transporters in the Western Tarnished Plant Bug Lygus hesperus.</title>
        <authorList>
            <person name="Hull J.J."/>
            <person name="Chaney K."/>
            <person name="Geib S.M."/>
            <person name="Fabrick J.A."/>
            <person name="Brent C.S."/>
            <person name="Walsh D."/>
            <person name="Lavine L.C."/>
        </authorList>
    </citation>
    <scope>NUCLEOTIDE SEQUENCE</scope>
</reference>
<proteinExistence type="predicted"/>
<dbReference type="PANTHER" id="PTHR12695">
    <property type="entry name" value="GENERAL TRANSCRIPTION FACTOR IIH SUBUNIT 2"/>
    <property type="match status" value="1"/>
</dbReference>
<dbReference type="GO" id="GO:0005675">
    <property type="term" value="C:transcription factor TFIIH holo complex"/>
    <property type="evidence" value="ECO:0007669"/>
    <property type="project" value="TreeGrafter"/>
</dbReference>
<reference evidence="3" key="2">
    <citation type="submission" date="2014-07" db="EMBL/GenBank/DDBJ databases">
        <authorList>
            <person name="Hull J."/>
        </authorList>
    </citation>
    <scope>NUCLEOTIDE SEQUENCE</scope>
</reference>
<dbReference type="Pfam" id="PF04056">
    <property type="entry name" value="Ssl1"/>
    <property type="match status" value="1"/>
</dbReference>
<dbReference type="GO" id="GO:0006357">
    <property type="term" value="P:regulation of transcription by RNA polymerase II"/>
    <property type="evidence" value="ECO:0007669"/>
    <property type="project" value="TreeGrafter"/>
</dbReference>
<sequence length="234" mass="26522">MHYLDSTPMASLGVVVMRHGVAEKLAIPTTNRTELLQTLERDYFLYGGAGSLSLENGLRMALSELVNLKSLQSHCRTTATRKRHVDDYRYHPYMEQTRVLLVSAAVTLIDPTDVLRLIHLLTVLHIRVDIISFTGAVHVFETCARVTGGVLSCPLSYDHLRRVMREMALVCGFPSKQRREDGRVIDSSLSHHHHALTHAKRQRIEEDHDTHSQHEQTGPSMIPIGFPLYLNRLT</sequence>
<dbReference type="PANTHER" id="PTHR12695:SF2">
    <property type="entry name" value="GENERAL TRANSCRIPTION FACTOR IIH SUBUNIT 2-RELATED"/>
    <property type="match status" value="1"/>
</dbReference>
<protein>
    <submittedName>
        <fullName evidence="3">General transcription factor IIH subunit 2</fullName>
    </submittedName>
</protein>
<dbReference type="InterPro" id="IPR036465">
    <property type="entry name" value="vWFA_dom_sf"/>
</dbReference>
<organism evidence="3">
    <name type="scientific">Lygus hesperus</name>
    <name type="common">Western plant bug</name>
    <dbReference type="NCBI Taxonomy" id="30085"/>
    <lineage>
        <taxon>Eukaryota</taxon>
        <taxon>Metazoa</taxon>
        <taxon>Ecdysozoa</taxon>
        <taxon>Arthropoda</taxon>
        <taxon>Hexapoda</taxon>
        <taxon>Insecta</taxon>
        <taxon>Pterygota</taxon>
        <taxon>Neoptera</taxon>
        <taxon>Paraneoptera</taxon>
        <taxon>Hemiptera</taxon>
        <taxon>Heteroptera</taxon>
        <taxon>Panheteroptera</taxon>
        <taxon>Cimicomorpha</taxon>
        <taxon>Miridae</taxon>
        <taxon>Mirini</taxon>
        <taxon>Lygus</taxon>
    </lineage>
</organism>